<reference evidence="2 3" key="1">
    <citation type="submission" date="2015-11" db="EMBL/GenBank/DDBJ databases">
        <title>Genomic analysis of 38 Legionella species identifies large and diverse effector repertoires.</title>
        <authorList>
            <person name="Burstein D."/>
            <person name="Amaro F."/>
            <person name="Zusman T."/>
            <person name="Lifshitz Z."/>
            <person name="Cohen O."/>
            <person name="Gilbert J.A."/>
            <person name="Pupko T."/>
            <person name="Shuman H.A."/>
            <person name="Segal G."/>
        </authorList>
    </citation>
    <scope>NUCLEOTIDE SEQUENCE [LARGE SCALE GENOMIC DNA]</scope>
    <source>
        <strain evidence="2 3">ATCC 43878</strain>
    </source>
</reference>
<keyword evidence="3" id="KW-1185">Reference proteome</keyword>
<protein>
    <submittedName>
        <fullName evidence="2">Uncharacterized protein</fullName>
    </submittedName>
</protein>
<proteinExistence type="predicted"/>
<keyword evidence="1" id="KW-1133">Transmembrane helix</keyword>
<dbReference type="AlphaFoldDB" id="A0A0W0SNS7"/>
<name>A0A0W0SNS7_9GAMM</name>
<dbReference type="Proteomes" id="UP000054742">
    <property type="component" value="Unassembled WGS sequence"/>
</dbReference>
<feature type="transmembrane region" description="Helical" evidence="1">
    <location>
        <begin position="7"/>
        <end position="24"/>
    </location>
</feature>
<dbReference type="PATRIC" id="fig|29422.6.peg.1353"/>
<dbReference type="EMBL" id="LNXV01000008">
    <property type="protein sequence ID" value="KTC85063.1"/>
    <property type="molecule type" value="Genomic_DNA"/>
</dbReference>
<keyword evidence="1" id="KW-0812">Transmembrane</keyword>
<evidence type="ECO:0000313" key="2">
    <source>
        <dbReference type="EMBL" id="KTC85063.1"/>
    </source>
</evidence>
<comment type="caution">
    <text evidence="2">The sequence shown here is derived from an EMBL/GenBank/DDBJ whole genome shotgun (WGS) entry which is preliminary data.</text>
</comment>
<feature type="transmembrane region" description="Helical" evidence="1">
    <location>
        <begin position="30"/>
        <end position="52"/>
    </location>
</feature>
<sequence length="81" mass="9135">MNWACTNFVVIFAAALVMWIFRLLPEYVPAVFMILATIILGLAHQNVLLSGFGSDSFFLSMPDLDLPSIEKLRLKKVNFQS</sequence>
<gene>
    <name evidence="2" type="ORF">Lbru_1278</name>
</gene>
<keyword evidence="1" id="KW-0472">Membrane</keyword>
<dbReference type="STRING" id="29422.Lbru_1278"/>
<accession>A0A0W0SNS7</accession>
<organism evidence="2 3">
    <name type="scientific">Legionella brunensis</name>
    <dbReference type="NCBI Taxonomy" id="29422"/>
    <lineage>
        <taxon>Bacteria</taxon>
        <taxon>Pseudomonadati</taxon>
        <taxon>Pseudomonadota</taxon>
        <taxon>Gammaproteobacteria</taxon>
        <taxon>Legionellales</taxon>
        <taxon>Legionellaceae</taxon>
        <taxon>Legionella</taxon>
    </lineage>
</organism>
<evidence type="ECO:0000313" key="3">
    <source>
        <dbReference type="Proteomes" id="UP000054742"/>
    </source>
</evidence>
<evidence type="ECO:0000256" key="1">
    <source>
        <dbReference type="SAM" id="Phobius"/>
    </source>
</evidence>